<feature type="domain" description="SPIN-DOC-like zinc-finger" evidence="1">
    <location>
        <begin position="16"/>
        <end position="57"/>
    </location>
</feature>
<keyword evidence="3" id="KW-1185">Reference proteome</keyword>
<dbReference type="Pfam" id="PF18658">
    <property type="entry name" value="zf-C2H2_12"/>
    <property type="match status" value="1"/>
</dbReference>
<gene>
    <name evidence="2" type="ORF">CINCED_3A004284</name>
</gene>
<dbReference type="AlphaFoldDB" id="A0A5E4M3E4"/>
<evidence type="ECO:0000313" key="3">
    <source>
        <dbReference type="Proteomes" id="UP000325440"/>
    </source>
</evidence>
<protein>
    <recommendedName>
        <fullName evidence="1">SPIN-DOC-like zinc-finger domain-containing protein</fullName>
    </recommendedName>
</protein>
<proteinExistence type="predicted"/>
<name>A0A5E4M3E4_9HEMI</name>
<evidence type="ECO:0000313" key="2">
    <source>
        <dbReference type="EMBL" id="VVC26722.1"/>
    </source>
</evidence>
<organism evidence="2 3">
    <name type="scientific">Cinara cedri</name>
    <dbReference type="NCBI Taxonomy" id="506608"/>
    <lineage>
        <taxon>Eukaryota</taxon>
        <taxon>Metazoa</taxon>
        <taxon>Ecdysozoa</taxon>
        <taxon>Arthropoda</taxon>
        <taxon>Hexapoda</taxon>
        <taxon>Insecta</taxon>
        <taxon>Pterygota</taxon>
        <taxon>Neoptera</taxon>
        <taxon>Paraneoptera</taxon>
        <taxon>Hemiptera</taxon>
        <taxon>Sternorrhyncha</taxon>
        <taxon>Aphidomorpha</taxon>
        <taxon>Aphidoidea</taxon>
        <taxon>Aphididae</taxon>
        <taxon>Lachninae</taxon>
        <taxon>Cinara</taxon>
    </lineage>
</organism>
<dbReference type="InterPro" id="IPR040647">
    <property type="entry name" value="SPIN-DOC_Znf-C2H2"/>
</dbReference>
<sequence length="96" mass="11565">MSKKRKYDEHREFKLQWEEEFFFTERNSKPFCLICQSQPSQFKVSNLKSHYDTNHSSFGNEFPTGSSDSRKNKLSTMKLQLNKQNQCYIGIFQRNR</sequence>
<dbReference type="PANTHER" id="PTHR45913:SF5">
    <property type="entry name" value="GENERAL TRANSCRIPTION FACTOR II-I REPEAT DOMAIN-CONTAINING PROTEIN 2A-LIKE PROTEIN"/>
    <property type="match status" value="1"/>
</dbReference>
<dbReference type="OrthoDB" id="6625429at2759"/>
<dbReference type="EMBL" id="CABPRJ010000043">
    <property type="protein sequence ID" value="VVC26722.1"/>
    <property type="molecule type" value="Genomic_DNA"/>
</dbReference>
<accession>A0A5E4M3E4</accession>
<dbReference type="PANTHER" id="PTHR45913">
    <property type="entry name" value="EPM2A-INTERACTING PROTEIN 1"/>
    <property type="match status" value="1"/>
</dbReference>
<evidence type="ECO:0000259" key="1">
    <source>
        <dbReference type="Pfam" id="PF18658"/>
    </source>
</evidence>
<dbReference type="Proteomes" id="UP000325440">
    <property type="component" value="Unassembled WGS sequence"/>
</dbReference>
<reference evidence="2 3" key="1">
    <citation type="submission" date="2019-08" db="EMBL/GenBank/DDBJ databases">
        <authorList>
            <person name="Alioto T."/>
            <person name="Alioto T."/>
            <person name="Gomez Garrido J."/>
        </authorList>
    </citation>
    <scope>NUCLEOTIDE SEQUENCE [LARGE SCALE GENOMIC DNA]</scope>
</reference>